<dbReference type="PANTHER" id="PTHR30535">
    <property type="entry name" value="VITAMIN B12-BINDING PROTEIN"/>
    <property type="match status" value="1"/>
</dbReference>
<protein>
    <submittedName>
        <fullName evidence="3">ABC-type Fe3+-hydroxamate transport system substrate-binding protein</fullName>
    </submittedName>
</protein>
<feature type="signal peptide" evidence="1">
    <location>
        <begin position="1"/>
        <end position="38"/>
    </location>
</feature>
<reference evidence="3 4" key="1">
    <citation type="submission" date="2020-08" db="EMBL/GenBank/DDBJ databases">
        <title>Genomic Encyclopedia of Type Strains, Phase IV (KMG-IV): sequencing the most valuable type-strain genomes for metagenomic binning, comparative biology and taxonomic classification.</title>
        <authorList>
            <person name="Goeker M."/>
        </authorList>
    </citation>
    <scope>NUCLEOTIDE SEQUENCE [LARGE SCALE GENOMIC DNA]</scope>
    <source>
        <strain evidence="3 4">DSM 102238</strain>
    </source>
</reference>
<dbReference type="Pfam" id="PF01497">
    <property type="entry name" value="Peripla_BP_2"/>
    <property type="match status" value="1"/>
</dbReference>
<dbReference type="InterPro" id="IPR002491">
    <property type="entry name" value="ABC_transptr_periplasmic_BD"/>
</dbReference>
<accession>A0A7W6EAC7</accession>
<dbReference type="Gene3D" id="3.40.50.1980">
    <property type="entry name" value="Nitrogenase molybdenum iron protein domain"/>
    <property type="match status" value="2"/>
</dbReference>
<dbReference type="Proteomes" id="UP000542776">
    <property type="component" value="Unassembled WGS sequence"/>
</dbReference>
<feature type="chain" id="PRO_5031173253" evidence="1">
    <location>
        <begin position="39"/>
        <end position="382"/>
    </location>
</feature>
<dbReference type="SUPFAM" id="SSF53807">
    <property type="entry name" value="Helical backbone' metal receptor"/>
    <property type="match status" value="1"/>
</dbReference>
<feature type="domain" description="Fe/B12 periplasmic-binding" evidence="2">
    <location>
        <begin position="58"/>
        <end position="354"/>
    </location>
</feature>
<dbReference type="RefSeq" id="WP_376769831.1">
    <property type="nucleotide sequence ID" value="NZ_JACIEK010000002.1"/>
</dbReference>
<keyword evidence="4" id="KW-1185">Reference proteome</keyword>
<gene>
    <name evidence="3" type="ORF">GGR04_001479</name>
</gene>
<evidence type="ECO:0000256" key="1">
    <source>
        <dbReference type="SAM" id="SignalP"/>
    </source>
</evidence>
<dbReference type="InterPro" id="IPR050902">
    <property type="entry name" value="ABC_Transporter_SBP"/>
</dbReference>
<dbReference type="PROSITE" id="PS50983">
    <property type="entry name" value="FE_B12_PBP"/>
    <property type="match status" value="1"/>
</dbReference>
<proteinExistence type="predicted"/>
<keyword evidence="1" id="KW-0732">Signal</keyword>
<dbReference type="EMBL" id="JACIEK010000002">
    <property type="protein sequence ID" value="MBB3997643.1"/>
    <property type="molecule type" value="Genomic_DNA"/>
</dbReference>
<dbReference type="AlphaFoldDB" id="A0A7W6EAC7"/>
<comment type="caution">
    <text evidence="3">The sequence shown here is derived from an EMBL/GenBank/DDBJ whole genome shotgun (WGS) entry which is preliminary data.</text>
</comment>
<dbReference type="PANTHER" id="PTHR30535:SF34">
    <property type="entry name" value="MOLYBDATE-BINDING PROTEIN MOLA"/>
    <property type="match status" value="1"/>
</dbReference>
<name>A0A7W6EAC7_9HYPH</name>
<sequence length="382" mass="40896">MPTFPETNVIQSLRRLATATLAMSALGLGLAAPSLGHAEPRTFTDVIGREVTADLPAKRVVLGFYFEDYMAIGGEKAFDHVVGLSREAWVGKVPANWAMHLAHRPSLAEIPDVGEIDAQTFSVEKVLALQPDLVVLADWQYKALGLDAQRIETAGIPVAVVDYNAQTVERHVASTHVLGAVTGEEARADEIAGFYEGALKDVADRIAASGQPKPKVYMEFGNKGPSEPSFTYGKNMWGAMATAAGGDNVAAPFVEWWGVINPEQVLAAQPDAIFISGRENNANPTALAMGQGVGSDQAHETLKAFEGRPGWSGLPAIRDGRLFGVYQGASRTLSDFAMVQFIAKQLYPAAFADVDPVANYLGYYAKYLPVTPQGTFAIGVQK</sequence>
<evidence type="ECO:0000313" key="3">
    <source>
        <dbReference type="EMBL" id="MBB3997643.1"/>
    </source>
</evidence>
<evidence type="ECO:0000259" key="2">
    <source>
        <dbReference type="PROSITE" id="PS50983"/>
    </source>
</evidence>
<organism evidence="3 4">
    <name type="scientific">Aureimonas pseudogalii</name>
    <dbReference type="NCBI Taxonomy" id="1744844"/>
    <lineage>
        <taxon>Bacteria</taxon>
        <taxon>Pseudomonadati</taxon>
        <taxon>Pseudomonadota</taxon>
        <taxon>Alphaproteobacteria</taxon>
        <taxon>Hyphomicrobiales</taxon>
        <taxon>Aurantimonadaceae</taxon>
        <taxon>Aureimonas</taxon>
    </lineage>
</organism>
<evidence type="ECO:0000313" key="4">
    <source>
        <dbReference type="Proteomes" id="UP000542776"/>
    </source>
</evidence>